<keyword evidence="1" id="KW-0812">Transmembrane</keyword>
<feature type="transmembrane region" description="Helical" evidence="1">
    <location>
        <begin position="302"/>
        <end position="320"/>
    </location>
</feature>
<feature type="signal peptide" evidence="2">
    <location>
        <begin position="1"/>
        <end position="18"/>
    </location>
</feature>
<evidence type="ECO:0000256" key="2">
    <source>
        <dbReference type="SAM" id="SignalP"/>
    </source>
</evidence>
<sequence>MRTVILLLLMVLSTATFAKNKTYKAQIKANSISLQSLENTVLYKQSGAEFNGPNTVMNPSYFITPVDASLYYNGSFLFSDHFFNNEEFSYKKNTSGGGSSFIIFDDQTVIQEKASTDIVTIFNQGLFYGFVATLMLLNLVCFFLFDEKTFLFYSFTITGTALLLFFSDGLVSLLNWEVKEVIPTLQSLLLFIAVACSAIFASRYLNLKEFMPRMKWVTLPLFCIASVAVAFSAITQKEIFATIANVALFATLFSYFNAGVYLFSRKNYAKFYVIASFIPLLFCFDFFVLNPIGIEFLSTQTFHIKAAVITEMLILTYANMFRMQAIKEENALRQVEMRIFLKRQEVLNTRQKAEKLVEDVYLENLIMHYDLDGFEIKLLQYISEGKDNAKIARKLNTTEADIEDMTKELYEKLEIGEQIQQDYRMVEQQPDYIYN</sequence>
<feature type="transmembrane region" description="Helical" evidence="1">
    <location>
        <begin position="150"/>
        <end position="167"/>
    </location>
</feature>
<keyword evidence="2" id="KW-0732">Signal</keyword>
<reference evidence="4" key="1">
    <citation type="submission" date="2021-07" db="EMBL/GenBank/DDBJ databases">
        <title>Aureisphaera sp. CAU 1614 isolated from sea sediment.</title>
        <authorList>
            <person name="Kim W."/>
        </authorList>
    </citation>
    <scope>NUCLEOTIDE SEQUENCE</scope>
    <source>
        <strain evidence="4">CAU 1614</strain>
    </source>
</reference>
<comment type="caution">
    <text evidence="4">The sequence shown here is derived from an EMBL/GenBank/DDBJ whole genome shotgun (WGS) entry which is preliminary data.</text>
</comment>
<feature type="transmembrane region" description="Helical" evidence="1">
    <location>
        <begin position="125"/>
        <end position="145"/>
    </location>
</feature>
<evidence type="ECO:0000259" key="3">
    <source>
        <dbReference type="Pfam" id="PF07695"/>
    </source>
</evidence>
<keyword evidence="1" id="KW-1133">Transmembrane helix</keyword>
<dbReference type="AlphaFoldDB" id="A0A9X1FN83"/>
<organism evidence="4 5">
    <name type="scientific">Halomarinibacterium sedimenti</name>
    <dbReference type="NCBI Taxonomy" id="2857106"/>
    <lineage>
        <taxon>Bacteria</taxon>
        <taxon>Pseudomonadati</taxon>
        <taxon>Bacteroidota</taxon>
        <taxon>Flavobacteriia</taxon>
        <taxon>Flavobacteriales</taxon>
        <taxon>Flavobacteriaceae</taxon>
        <taxon>Halomarinibacterium</taxon>
    </lineage>
</organism>
<gene>
    <name evidence="4" type="ORF">KXJ69_05820</name>
</gene>
<feature type="transmembrane region" description="Helical" evidence="1">
    <location>
        <begin position="187"/>
        <end position="205"/>
    </location>
</feature>
<dbReference type="InterPro" id="IPR011623">
    <property type="entry name" value="7TMR_DISM_rcpt_extracell_dom1"/>
</dbReference>
<dbReference type="Pfam" id="PF07695">
    <property type="entry name" value="7TMR-DISM_7TM"/>
    <property type="match status" value="1"/>
</dbReference>
<evidence type="ECO:0000313" key="5">
    <source>
        <dbReference type="Proteomes" id="UP001138686"/>
    </source>
</evidence>
<keyword evidence="5" id="KW-1185">Reference proteome</keyword>
<keyword evidence="1" id="KW-0472">Membrane</keyword>
<feature type="chain" id="PRO_5040837088" evidence="2">
    <location>
        <begin position="19"/>
        <end position="435"/>
    </location>
</feature>
<dbReference type="EMBL" id="JAHWDP010000002">
    <property type="protein sequence ID" value="MBW2937614.1"/>
    <property type="molecule type" value="Genomic_DNA"/>
</dbReference>
<dbReference type="RefSeq" id="WP_219052033.1">
    <property type="nucleotide sequence ID" value="NZ_JAHWDP010000002.1"/>
</dbReference>
<evidence type="ECO:0000313" key="4">
    <source>
        <dbReference type="EMBL" id="MBW2937614.1"/>
    </source>
</evidence>
<proteinExistence type="predicted"/>
<accession>A0A9X1FN83</accession>
<feature type="transmembrane region" description="Helical" evidence="1">
    <location>
        <begin position="217"/>
        <end position="234"/>
    </location>
</feature>
<protein>
    <submittedName>
        <fullName evidence="4">7TM-DISM domain-containing protein</fullName>
    </submittedName>
</protein>
<feature type="domain" description="7TM-DISM receptor extracellular" evidence="3">
    <location>
        <begin position="124"/>
        <end position="318"/>
    </location>
</feature>
<feature type="transmembrane region" description="Helical" evidence="1">
    <location>
        <begin position="240"/>
        <end position="264"/>
    </location>
</feature>
<name>A0A9X1FN83_9FLAO</name>
<dbReference type="Proteomes" id="UP001138686">
    <property type="component" value="Unassembled WGS sequence"/>
</dbReference>
<evidence type="ECO:0000256" key="1">
    <source>
        <dbReference type="SAM" id="Phobius"/>
    </source>
</evidence>
<feature type="transmembrane region" description="Helical" evidence="1">
    <location>
        <begin position="271"/>
        <end position="290"/>
    </location>
</feature>